<feature type="chain" id="PRO_5002042408" evidence="1">
    <location>
        <begin position="17"/>
        <end position="53"/>
    </location>
</feature>
<proteinExistence type="predicted"/>
<dbReference type="EMBL" id="GBRH01258967">
    <property type="protein sequence ID" value="JAD38928.1"/>
    <property type="molecule type" value="Transcribed_RNA"/>
</dbReference>
<protein>
    <submittedName>
        <fullName evidence="2">Uncharacterized protein</fullName>
    </submittedName>
</protein>
<sequence>MFLSPLLLVGLKGVFRVIEVVNWCRVTWLLTSSQKNVLFDESMLVDVVENSGL</sequence>
<reference evidence="2" key="2">
    <citation type="journal article" date="2015" name="Data Brief">
        <title>Shoot transcriptome of the giant reed, Arundo donax.</title>
        <authorList>
            <person name="Barrero R.A."/>
            <person name="Guerrero F.D."/>
            <person name="Moolhuijzen P."/>
            <person name="Goolsby J.A."/>
            <person name="Tidwell J."/>
            <person name="Bellgard S.E."/>
            <person name="Bellgard M.I."/>
        </authorList>
    </citation>
    <scope>NUCLEOTIDE SEQUENCE</scope>
    <source>
        <tissue evidence="2">Shoot tissue taken approximately 20 cm above the soil surface</tissue>
    </source>
</reference>
<feature type="signal peptide" evidence="1">
    <location>
        <begin position="1"/>
        <end position="16"/>
    </location>
</feature>
<reference evidence="2" key="1">
    <citation type="submission" date="2014-09" db="EMBL/GenBank/DDBJ databases">
        <authorList>
            <person name="Magalhaes I.L.F."/>
            <person name="Oliveira U."/>
            <person name="Santos F.R."/>
            <person name="Vidigal T.H.D.A."/>
            <person name="Brescovit A.D."/>
            <person name="Santos A.J."/>
        </authorList>
    </citation>
    <scope>NUCLEOTIDE SEQUENCE</scope>
    <source>
        <tissue evidence="2">Shoot tissue taken approximately 20 cm above the soil surface</tissue>
    </source>
</reference>
<dbReference type="AlphaFoldDB" id="A0A0A8ZMJ2"/>
<evidence type="ECO:0000256" key="1">
    <source>
        <dbReference type="SAM" id="SignalP"/>
    </source>
</evidence>
<evidence type="ECO:0000313" key="2">
    <source>
        <dbReference type="EMBL" id="JAD38928.1"/>
    </source>
</evidence>
<keyword evidence="1" id="KW-0732">Signal</keyword>
<organism evidence="2">
    <name type="scientific">Arundo donax</name>
    <name type="common">Giant reed</name>
    <name type="synonym">Donax arundinaceus</name>
    <dbReference type="NCBI Taxonomy" id="35708"/>
    <lineage>
        <taxon>Eukaryota</taxon>
        <taxon>Viridiplantae</taxon>
        <taxon>Streptophyta</taxon>
        <taxon>Embryophyta</taxon>
        <taxon>Tracheophyta</taxon>
        <taxon>Spermatophyta</taxon>
        <taxon>Magnoliopsida</taxon>
        <taxon>Liliopsida</taxon>
        <taxon>Poales</taxon>
        <taxon>Poaceae</taxon>
        <taxon>PACMAD clade</taxon>
        <taxon>Arundinoideae</taxon>
        <taxon>Arundineae</taxon>
        <taxon>Arundo</taxon>
    </lineage>
</organism>
<accession>A0A0A8ZMJ2</accession>
<name>A0A0A8ZMJ2_ARUDO</name>